<reference evidence="2 3" key="1">
    <citation type="submission" date="2023-02" db="EMBL/GenBank/DDBJ databases">
        <title>LHISI_Scaffold_Assembly.</title>
        <authorList>
            <person name="Stuart O.P."/>
            <person name="Cleave R."/>
            <person name="Magrath M.J.L."/>
            <person name="Mikheyev A.S."/>
        </authorList>
    </citation>
    <scope>NUCLEOTIDE SEQUENCE [LARGE SCALE GENOMIC DNA]</scope>
    <source>
        <strain evidence="2">Daus_M_001</strain>
        <tissue evidence="2">Leg muscle</tissue>
    </source>
</reference>
<name>A0ABQ9HS80_9NEOP</name>
<evidence type="ECO:0000313" key="3">
    <source>
        <dbReference type="Proteomes" id="UP001159363"/>
    </source>
</evidence>
<dbReference type="SUPFAM" id="SSF56672">
    <property type="entry name" value="DNA/RNA polymerases"/>
    <property type="match status" value="1"/>
</dbReference>
<gene>
    <name evidence="2" type="ORF">PR048_013451</name>
</gene>
<dbReference type="Proteomes" id="UP001159363">
    <property type="component" value="Chromosome X"/>
</dbReference>
<dbReference type="PANTHER" id="PTHR24559:SF444">
    <property type="entry name" value="REVERSE TRANSCRIPTASE DOMAIN-CONTAINING PROTEIN"/>
    <property type="match status" value="1"/>
</dbReference>
<organism evidence="2 3">
    <name type="scientific">Dryococelus australis</name>
    <dbReference type="NCBI Taxonomy" id="614101"/>
    <lineage>
        <taxon>Eukaryota</taxon>
        <taxon>Metazoa</taxon>
        <taxon>Ecdysozoa</taxon>
        <taxon>Arthropoda</taxon>
        <taxon>Hexapoda</taxon>
        <taxon>Insecta</taxon>
        <taxon>Pterygota</taxon>
        <taxon>Neoptera</taxon>
        <taxon>Polyneoptera</taxon>
        <taxon>Phasmatodea</taxon>
        <taxon>Verophasmatodea</taxon>
        <taxon>Anareolatae</taxon>
        <taxon>Phasmatidae</taxon>
        <taxon>Eurycanthinae</taxon>
        <taxon>Dryococelus</taxon>
    </lineage>
</organism>
<sequence>MASTSLQSSVKRQCVITLCLRGYEYKILQLVFFLMCSDIIVGHDILKRHSSLQVTFGGEEALLDICSVAAANIEPAQLFTHLSLNCKTISIKSRRYSTSDLQFIDSEVQNLLKEGIIEKSVSPWRAQVIVVISENHRRRMSVDYSQTINRYTELDAFPLPRIDDIVNKVVSYKICSRIDLCSAYYQVPFREEDKLYTVFETSGQLYQFTCVPVGIQNGVPSFQRVMQKIEEDEDLKGVEVYLDDATVGGLTQEEHDTN</sequence>
<dbReference type="Pfam" id="PF00078">
    <property type="entry name" value="RVT_1"/>
    <property type="match status" value="1"/>
</dbReference>
<comment type="caution">
    <text evidence="2">The sequence shown here is derived from an EMBL/GenBank/DDBJ whole genome shotgun (WGS) entry which is preliminary data.</text>
</comment>
<dbReference type="Gene3D" id="3.10.10.10">
    <property type="entry name" value="HIV Type 1 Reverse Transcriptase, subunit A, domain 1"/>
    <property type="match status" value="1"/>
</dbReference>
<feature type="domain" description="Reverse transcriptase" evidence="1">
    <location>
        <begin position="143"/>
        <end position="256"/>
    </location>
</feature>
<dbReference type="Gene3D" id="3.30.70.270">
    <property type="match status" value="1"/>
</dbReference>
<evidence type="ECO:0000259" key="1">
    <source>
        <dbReference type="Pfam" id="PF00078"/>
    </source>
</evidence>
<dbReference type="InterPro" id="IPR043128">
    <property type="entry name" value="Rev_trsase/Diguanyl_cyclase"/>
</dbReference>
<protein>
    <recommendedName>
        <fullName evidence="1">Reverse transcriptase domain-containing protein</fullName>
    </recommendedName>
</protein>
<proteinExistence type="predicted"/>
<dbReference type="InterPro" id="IPR053134">
    <property type="entry name" value="RNA-dir_DNA_polymerase"/>
</dbReference>
<dbReference type="InterPro" id="IPR043502">
    <property type="entry name" value="DNA/RNA_pol_sf"/>
</dbReference>
<dbReference type="CDD" id="cd01647">
    <property type="entry name" value="RT_LTR"/>
    <property type="match status" value="1"/>
</dbReference>
<accession>A0ABQ9HS80</accession>
<keyword evidence="3" id="KW-1185">Reference proteome</keyword>
<dbReference type="PANTHER" id="PTHR24559">
    <property type="entry name" value="TRANSPOSON TY3-I GAG-POL POLYPROTEIN"/>
    <property type="match status" value="1"/>
</dbReference>
<evidence type="ECO:0000313" key="2">
    <source>
        <dbReference type="EMBL" id="KAJ8887236.1"/>
    </source>
</evidence>
<dbReference type="EMBL" id="JARBHB010000004">
    <property type="protein sequence ID" value="KAJ8887236.1"/>
    <property type="molecule type" value="Genomic_DNA"/>
</dbReference>
<dbReference type="InterPro" id="IPR000477">
    <property type="entry name" value="RT_dom"/>
</dbReference>